<dbReference type="Gramene" id="ONK55360">
    <property type="protein sequence ID" value="ONK55360"/>
    <property type="gene ID" value="A4U43_UnF4370"/>
</dbReference>
<dbReference type="EMBL" id="KV863533">
    <property type="protein sequence ID" value="ONK55360.1"/>
    <property type="molecule type" value="Genomic_DNA"/>
</dbReference>
<reference evidence="3" key="1">
    <citation type="journal article" date="2017" name="Nat. Commun.">
        <title>The asparagus genome sheds light on the origin and evolution of a young Y chromosome.</title>
        <authorList>
            <person name="Harkess A."/>
            <person name="Zhou J."/>
            <person name="Xu C."/>
            <person name="Bowers J.E."/>
            <person name="Van der Hulst R."/>
            <person name="Ayyampalayam S."/>
            <person name="Mercati F."/>
            <person name="Riccardi P."/>
            <person name="McKain M.R."/>
            <person name="Kakrana A."/>
            <person name="Tang H."/>
            <person name="Ray J."/>
            <person name="Groenendijk J."/>
            <person name="Arikit S."/>
            <person name="Mathioni S.M."/>
            <person name="Nakano M."/>
            <person name="Shan H."/>
            <person name="Telgmann-Rauber A."/>
            <person name="Kanno A."/>
            <person name="Yue Z."/>
            <person name="Chen H."/>
            <person name="Li W."/>
            <person name="Chen Y."/>
            <person name="Xu X."/>
            <person name="Zhang Y."/>
            <person name="Luo S."/>
            <person name="Chen H."/>
            <person name="Gao J."/>
            <person name="Mao Z."/>
            <person name="Pires J.C."/>
            <person name="Luo M."/>
            <person name="Kudrna D."/>
            <person name="Wing R.A."/>
            <person name="Meyers B.C."/>
            <person name="Yi K."/>
            <person name="Kong H."/>
            <person name="Lavrijsen P."/>
            <person name="Sunseri F."/>
            <person name="Falavigna A."/>
            <person name="Ye Y."/>
            <person name="Leebens-Mack J.H."/>
            <person name="Chen G."/>
        </authorList>
    </citation>
    <scope>NUCLEOTIDE SEQUENCE [LARGE SCALE GENOMIC DNA]</scope>
    <source>
        <strain evidence="3">cv. DH0086</strain>
    </source>
</reference>
<proteinExistence type="predicted"/>
<evidence type="ECO:0000256" key="1">
    <source>
        <dbReference type="SAM" id="MobiDB-lite"/>
    </source>
</evidence>
<accession>A0A1R3L6W6</accession>
<name>A0A1R3L6W6_ASPOF</name>
<dbReference type="AlphaFoldDB" id="A0A1R3L6W6"/>
<sequence length="118" mass="12790">MFIVPFSFRIAPRAKTSASKKTENDASSSAPVPDRSSESKSSDFANSQVQVDELEKAMERVISLVDQGRAGEFGARCDAILGFSPSSRNVAARVLKAKHRRLRIPYQSFGSSATPIAN</sequence>
<gene>
    <name evidence="2" type="ORF">A4U43_UnF4370</name>
</gene>
<evidence type="ECO:0000313" key="2">
    <source>
        <dbReference type="EMBL" id="ONK55360.1"/>
    </source>
</evidence>
<feature type="region of interest" description="Disordered" evidence="1">
    <location>
        <begin position="14"/>
        <end position="47"/>
    </location>
</feature>
<evidence type="ECO:0000313" key="3">
    <source>
        <dbReference type="Proteomes" id="UP000243459"/>
    </source>
</evidence>
<organism evidence="2 3">
    <name type="scientific">Asparagus officinalis</name>
    <name type="common">Garden asparagus</name>
    <dbReference type="NCBI Taxonomy" id="4686"/>
    <lineage>
        <taxon>Eukaryota</taxon>
        <taxon>Viridiplantae</taxon>
        <taxon>Streptophyta</taxon>
        <taxon>Embryophyta</taxon>
        <taxon>Tracheophyta</taxon>
        <taxon>Spermatophyta</taxon>
        <taxon>Magnoliopsida</taxon>
        <taxon>Liliopsida</taxon>
        <taxon>Asparagales</taxon>
        <taxon>Asparagaceae</taxon>
        <taxon>Asparagoideae</taxon>
        <taxon>Asparagus</taxon>
    </lineage>
</organism>
<dbReference type="Proteomes" id="UP000243459">
    <property type="component" value="Unassembled WGS sequence"/>
</dbReference>
<protein>
    <submittedName>
        <fullName evidence="2">Uncharacterized protein</fullName>
    </submittedName>
</protein>
<keyword evidence="3" id="KW-1185">Reference proteome</keyword>